<protein>
    <submittedName>
        <fullName evidence="8">1,5-anhydro-D-fructose reductase-like Protein</fullName>
    </submittedName>
</protein>
<dbReference type="eggNOG" id="KOG1577">
    <property type="taxonomic scope" value="Eukaryota"/>
</dbReference>
<dbReference type="PANTHER" id="PTHR43827:SF14">
    <property type="entry name" value="NADP-DEPENDENT OXIDOREDUCTASE DOMAIN-CONTAINING PROTEIN"/>
    <property type="match status" value="1"/>
</dbReference>
<gene>
    <name evidence="8" type="primary">AUGUSTUS-3.0.2_15923</name>
    <name evidence="8" type="ORF">TcasGA2_TC015923</name>
</gene>
<comment type="similarity">
    <text evidence="1">Belongs to the aldo/keto reductase family.</text>
</comment>
<dbReference type="PRINTS" id="PR00069">
    <property type="entry name" value="ALDKETRDTASE"/>
</dbReference>
<keyword evidence="9" id="KW-1185">Reference proteome</keyword>
<keyword evidence="3" id="KW-0560">Oxidoreductase</keyword>
<organism evidence="8 9">
    <name type="scientific">Tribolium castaneum</name>
    <name type="common">Red flour beetle</name>
    <dbReference type="NCBI Taxonomy" id="7070"/>
    <lineage>
        <taxon>Eukaryota</taxon>
        <taxon>Metazoa</taxon>
        <taxon>Ecdysozoa</taxon>
        <taxon>Arthropoda</taxon>
        <taxon>Hexapoda</taxon>
        <taxon>Insecta</taxon>
        <taxon>Pterygota</taxon>
        <taxon>Neoptera</taxon>
        <taxon>Endopterygota</taxon>
        <taxon>Coleoptera</taxon>
        <taxon>Polyphaga</taxon>
        <taxon>Cucujiformia</taxon>
        <taxon>Tenebrionidae</taxon>
        <taxon>Tenebrionidae incertae sedis</taxon>
        <taxon>Tribolium</taxon>
    </lineage>
</organism>
<feature type="site" description="Lowers pKa of active site Tyr" evidence="6">
    <location>
        <position position="79"/>
    </location>
</feature>
<dbReference type="OMA" id="DMYLVHT"/>
<dbReference type="PANTHER" id="PTHR43827">
    <property type="entry name" value="2,5-DIKETO-D-GLUCONIC ACID REDUCTASE"/>
    <property type="match status" value="1"/>
</dbReference>
<dbReference type="STRING" id="7070.D6WTU2"/>
<dbReference type="PhylomeDB" id="D6WTU2"/>
<dbReference type="InterPro" id="IPR036812">
    <property type="entry name" value="NAD(P)_OxRdtase_dom_sf"/>
</dbReference>
<dbReference type="Pfam" id="PF00248">
    <property type="entry name" value="Aldo_ket_red"/>
    <property type="match status" value="1"/>
</dbReference>
<evidence type="ECO:0000256" key="6">
    <source>
        <dbReference type="PIRSR" id="PIRSR000097-3"/>
    </source>
</evidence>
<dbReference type="Proteomes" id="UP000007266">
    <property type="component" value="Linkage group 7"/>
</dbReference>
<dbReference type="PROSITE" id="PS00798">
    <property type="entry name" value="ALDOKETO_REDUCTASE_1"/>
    <property type="match status" value="1"/>
</dbReference>
<evidence type="ECO:0000313" key="8">
    <source>
        <dbReference type="EMBL" id="EFA07327.1"/>
    </source>
</evidence>
<dbReference type="GO" id="GO:0016491">
    <property type="term" value="F:oxidoreductase activity"/>
    <property type="evidence" value="ECO:0007669"/>
    <property type="project" value="UniProtKB-KW"/>
</dbReference>
<dbReference type="InterPro" id="IPR023210">
    <property type="entry name" value="NADP_OxRdtase_dom"/>
</dbReference>
<keyword evidence="2" id="KW-0521">NADP</keyword>
<dbReference type="FunFam" id="3.20.20.100:FF:000006">
    <property type="entry name" value="Aldo-keto reductase family 1 member A1"/>
    <property type="match status" value="1"/>
</dbReference>
<evidence type="ECO:0000259" key="7">
    <source>
        <dbReference type="Pfam" id="PF00248"/>
    </source>
</evidence>
<dbReference type="InParanoid" id="D6WTU2"/>
<reference evidence="8 9" key="1">
    <citation type="journal article" date="2008" name="Nature">
        <title>The genome of the model beetle and pest Tribolium castaneum.</title>
        <authorList>
            <consortium name="Tribolium Genome Sequencing Consortium"/>
            <person name="Richards S."/>
            <person name="Gibbs R.A."/>
            <person name="Weinstock G.M."/>
            <person name="Brown S.J."/>
            <person name="Denell R."/>
            <person name="Beeman R.W."/>
            <person name="Gibbs R."/>
            <person name="Beeman R.W."/>
            <person name="Brown S.J."/>
            <person name="Bucher G."/>
            <person name="Friedrich M."/>
            <person name="Grimmelikhuijzen C.J."/>
            <person name="Klingler M."/>
            <person name="Lorenzen M."/>
            <person name="Richards S."/>
            <person name="Roth S."/>
            <person name="Schroder R."/>
            <person name="Tautz D."/>
            <person name="Zdobnov E.M."/>
            <person name="Muzny D."/>
            <person name="Gibbs R.A."/>
            <person name="Weinstock G.M."/>
            <person name="Attaway T."/>
            <person name="Bell S."/>
            <person name="Buhay C.J."/>
            <person name="Chandrabose M.N."/>
            <person name="Chavez D."/>
            <person name="Clerk-Blankenburg K.P."/>
            <person name="Cree A."/>
            <person name="Dao M."/>
            <person name="Davis C."/>
            <person name="Chacko J."/>
            <person name="Dinh H."/>
            <person name="Dugan-Rocha S."/>
            <person name="Fowler G."/>
            <person name="Garner T.T."/>
            <person name="Garnes J."/>
            <person name="Gnirke A."/>
            <person name="Hawes A."/>
            <person name="Hernandez J."/>
            <person name="Hines S."/>
            <person name="Holder M."/>
            <person name="Hume J."/>
            <person name="Jhangiani S.N."/>
            <person name="Joshi V."/>
            <person name="Khan Z.M."/>
            <person name="Jackson L."/>
            <person name="Kovar C."/>
            <person name="Kowis A."/>
            <person name="Lee S."/>
            <person name="Lewis L.R."/>
            <person name="Margolis J."/>
            <person name="Morgan M."/>
            <person name="Nazareth L.V."/>
            <person name="Nguyen N."/>
            <person name="Okwuonu G."/>
            <person name="Parker D."/>
            <person name="Richards S."/>
            <person name="Ruiz S.J."/>
            <person name="Santibanez J."/>
            <person name="Savard J."/>
            <person name="Scherer S.E."/>
            <person name="Schneider B."/>
            <person name="Sodergren E."/>
            <person name="Tautz D."/>
            <person name="Vattahil S."/>
            <person name="Villasana D."/>
            <person name="White C.S."/>
            <person name="Wright R."/>
            <person name="Park Y."/>
            <person name="Beeman R.W."/>
            <person name="Lord J."/>
            <person name="Oppert B."/>
            <person name="Lorenzen M."/>
            <person name="Brown S."/>
            <person name="Wang L."/>
            <person name="Savard J."/>
            <person name="Tautz D."/>
            <person name="Richards S."/>
            <person name="Weinstock G."/>
            <person name="Gibbs R.A."/>
            <person name="Liu Y."/>
            <person name="Worley K."/>
            <person name="Weinstock G."/>
            <person name="Elsik C.G."/>
            <person name="Reese J.T."/>
            <person name="Elhaik E."/>
            <person name="Landan G."/>
            <person name="Graur D."/>
            <person name="Arensburger P."/>
            <person name="Atkinson P."/>
            <person name="Beeman R.W."/>
            <person name="Beidler J."/>
            <person name="Brown S.J."/>
            <person name="Demuth J.P."/>
            <person name="Drury D.W."/>
            <person name="Du Y.Z."/>
            <person name="Fujiwara H."/>
            <person name="Lorenzen M."/>
            <person name="Maselli V."/>
            <person name="Osanai M."/>
            <person name="Park Y."/>
            <person name="Robertson H.M."/>
            <person name="Tu Z."/>
            <person name="Wang J.J."/>
            <person name="Wang S."/>
            <person name="Richards S."/>
            <person name="Song H."/>
            <person name="Zhang L."/>
            <person name="Sodergren E."/>
            <person name="Werner D."/>
            <person name="Stanke M."/>
            <person name="Morgenstern B."/>
            <person name="Solovyev V."/>
            <person name="Kosarev P."/>
            <person name="Brown G."/>
            <person name="Chen H.C."/>
            <person name="Ermolaeva O."/>
            <person name="Hlavina W."/>
            <person name="Kapustin Y."/>
            <person name="Kiryutin B."/>
            <person name="Kitts P."/>
            <person name="Maglott D."/>
            <person name="Pruitt K."/>
            <person name="Sapojnikov V."/>
            <person name="Souvorov A."/>
            <person name="Mackey A.J."/>
            <person name="Waterhouse R.M."/>
            <person name="Wyder S."/>
            <person name="Zdobnov E.M."/>
            <person name="Zdobnov E.M."/>
            <person name="Wyder S."/>
            <person name="Kriventseva E.V."/>
            <person name="Kadowaki T."/>
            <person name="Bork P."/>
            <person name="Aranda M."/>
            <person name="Bao R."/>
            <person name="Beermann A."/>
            <person name="Berns N."/>
            <person name="Bolognesi R."/>
            <person name="Bonneton F."/>
            <person name="Bopp D."/>
            <person name="Brown S.J."/>
            <person name="Bucher G."/>
            <person name="Butts T."/>
            <person name="Chaumot A."/>
            <person name="Denell R.E."/>
            <person name="Ferrier D.E."/>
            <person name="Friedrich M."/>
            <person name="Gordon C.M."/>
            <person name="Jindra M."/>
            <person name="Klingler M."/>
            <person name="Lan Q."/>
            <person name="Lattorff H.M."/>
            <person name="Laudet V."/>
            <person name="von Levetsow C."/>
            <person name="Liu Z."/>
            <person name="Lutz R."/>
            <person name="Lynch J.A."/>
            <person name="da Fonseca R.N."/>
            <person name="Posnien N."/>
            <person name="Reuter R."/>
            <person name="Roth S."/>
            <person name="Savard J."/>
            <person name="Schinko J.B."/>
            <person name="Schmitt C."/>
            <person name="Schoppmeier M."/>
            <person name="Schroder R."/>
            <person name="Shippy T.D."/>
            <person name="Simonnet F."/>
            <person name="Marques-Souza H."/>
            <person name="Tautz D."/>
            <person name="Tomoyasu Y."/>
            <person name="Trauner J."/>
            <person name="Van der Zee M."/>
            <person name="Vervoort M."/>
            <person name="Wittkopp N."/>
            <person name="Wimmer E.A."/>
            <person name="Yang X."/>
            <person name="Jones A.K."/>
            <person name="Sattelle D.B."/>
            <person name="Ebert P.R."/>
            <person name="Nelson D."/>
            <person name="Scott J.G."/>
            <person name="Beeman R.W."/>
            <person name="Muthukrishnan S."/>
            <person name="Kramer K.J."/>
            <person name="Arakane Y."/>
            <person name="Beeman R.W."/>
            <person name="Zhu Q."/>
            <person name="Hogenkamp D."/>
            <person name="Dixit R."/>
            <person name="Oppert B."/>
            <person name="Jiang H."/>
            <person name="Zou Z."/>
            <person name="Marshall J."/>
            <person name="Elpidina E."/>
            <person name="Vinokurov K."/>
            <person name="Oppert C."/>
            <person name="Zou Z."/>
            <person name="Evans J."/>
            <person name="Lu Z."/>
            <person name="Zhao P."/>
            <person name="Sumathipala N."/>
            <person name="Altincicek B."/>
            <person name="Vilcinskas A."/>
            <person name="Williams M."/>
            <person name="Hultmark D."/>
            <person name="Hetru C."/>
            <person name="Jiang H."/>
            <person name="Grimmelikhuijzen C.J."/>
            <person name="Hauser F."/>
            <person name="Cazzamali G."/>
            <person name="Williamson M."/>
            <person name="Park Y."/>
            <person name="Li B."/>
            <person name="Tanaka Y."/>
            <person name="Predel R."/>
            <person name="Neupert S."/>
            <person name="Schachtner J."/>
            <person name="Verleyen P."/>
            <person name="Raible F."/>
            <person name="Bork P."/>
            <person name="Friedrich M."/>
            <person name="Walden K.K."/>
            <person name="Robertson H.M."/>
            <person name="Angeli S."/>
            <person name="Foret S."/>
            <person name="Bucher G."/>
            <person name="Schuetz S."/>
            <person name="Maleszka R."/>
            <person name="Wimmer E.A."/>
            <person name="Beeman R.W."/>
            <person name="Lorenzen M."/>
            <person name="Tomoyasu Y."/>
            <person name="Miller S.C."/>
            <person name="Grossmann D."/>
            <person name="Bucher G."/>
        </authorList>
    </citation>
    <scope>NUCLEOTIDE SEQUENCE [LARGE SCALE GENOMIC DNA]</scope>
    <source>
        <strain evidence="8 9">Georgia GA2</strain>
    </source>
</reference>
<dbReference type="AlphaFoldDB" id="D6WTU2"/>
<dbReference type="Gene3D" id="3.20.20.100">
    <property type="entry name" value="NADP-dependent oxidoreductase domain"/>
    <property type="match status" value="1"/>
</dbReference>
<evidence type="ECO:0000313" key="9">
    <source>
        <dbReference type="Proteomes" id="UP000007266"/>
    </source>
</evidence>
<feature type="active site" description="Proton donor" evidence="4">
    <location>
        <position position="50"/>
    </location>
</feature>
<dbReference type="PIRSF" id="PIRSF000097">
    <property type="entry name" value="AKR"/>
    <property type="match status" value="1"/>
</dbReference>
<evidence type="ECO:0000256" key="4">
    <source>
        <dbReference type="PIRSR" id="PIRSR000097-1"/>
    </source>
</evidence>
<dbReference type="InterPro" id="IPR018170">
    <property type="entry name" value="Aldo/ket_reductase_CS"/>
</dbReference>
<dbReference type="FunCoup" id="D6WTU2">
    <property type="interactions" value="281"/>
</dbReference>
<dbReference type="HOGENOM" id="CLU_023205_0_0_1"/>
<reference evidence="8 9" key="2">
    <citation type="journal article" date="2010" name="Nucleic Acids Res.">
        <title>BeetleBase in 2010: revisions to provide comprehensive genomic information for Tribolium castaneum.</title>
        <authorList>
            <person name="Kim H.S."/>
            <person name="Murphy T."/>
            <person name="Xia J."/>
            <person name="Caragea D."/>
            <person name="Park Y."/>
            <person name="Beeman R.W."/>
            <person name="Lorenzen M.D."/>
            <person name="Butcher S."/>
            <person name="Manak J.R."/>
            <person name="Brown S.J."/>
        </authorList>
    </citation>
    <scope>GENOME REANNOTATION</scope>
    <source>
        <strain evidence="8 9">Georgia GA2</strain>
    </source>
</reference>
<accession>D6WTU2</accession>
<feature type="domain" description="NADP-dependent oxidoreductase" evidence="7">
    <location>
        <begin position="17"/>
        <end position="299"/>
    </location>
</feature>
<evidence type="ECO:0000256" key="1">
    <source>
        <dbReference type="ARBA" id="ARBA00007905"/>
    </source>
</evidence>
<name>D6WTU2_TRICA</name>
<proteinExistence type="inferred from homology"/>
<sequence>MSVLTTTLNNGLKMPMIGYGTWQAKDEELEQAFEAALEAGYRHIDTAHVYENEKVIGKVLNRWLSSGKLTRKDIFLVTKLPPGGNRPEAVSKYIKRSLDLLQVQYLDLFLIHVPFAFKDVEGDLHPMTPDGRIDIDPSTDHVALWKAMEAQLDAGLTKSIGLSNFNQKQIERVLQNCRIPPSNLQVELHAYLQQKELVEFCKTNKIVVTAYSPLGSPGLAKFMAQFGQKIDLPDILNNPVVKAIAAKHKRSEAQIVLRHAVQKGIVVIPKSTNPKRLRENIDIFGFELDQGDMSQLNGLDQGIRILNFAAFKGIEEHPEYPFK</sequence>
<evidence type="ECO:0000256" key="2">
    <source>
        <dbReference type="ARBA" id="ARBA00022857"/>
    </source>
</evidence>
<dbReference type="SUPFAM" id="SSF51430">
    <property type="entry name" value="NAD(P)-linked oxidoreductase"/>
    <property type="match status" value="1"/>
</dbReference>
<dbReference type="InterPro" id="IPR020471">
    <property type="entry name" value="AKR"/>
</dbReference>
<dbReference type="EMBL" id="KQ971352">
    <property type="protein sequence ID" value="EFA07327.1"/>
    <property type="molecule type" value="Genomic_DNA"/>
</dbReference>
<dbReference type="PROSITE" id="PS00062">
    <property type="entry name" value="ALDOKETO_REDUCTASE_2"/>
    <property type="match status" value="1"/>
</dbReference>
<evidence type="ECO:0000256" key="5">
    <source>
        <dbReference type="PIRSR" id="PIRSR000097-2"/>
    </source>
</evidence>
<evidence type="ECO:0000256" key="3">
    <source>
        <dbReference type="ARBA" id="ARBA00023002"/>
    </source>
</evidence>
<feature type="binding site" evidence="5">
    <location>
        <position position="112"/>
    </location>
    <ligand>
        <name>substrate</name>
    </ligand>
</feature>
<dbReference type="PROSITE" id="PS00063">
    <property type="entry name" value="ALDOKETO_REDUCTASE_3"/>
    <property type="match status" value="1"/>
</dbReference>